<proteinExistence type="predicted"/>
<dbReference type="SUPFAM" id="SSF69721">
    <property type="entry name" value="DsrC, the gamma subunit of dissimilatory sulfite reductase"/>
    <property type="match status" value="1"/>
</dbReference>
<organism evidence="1">
    <name type="scientific">hydrothermal vent metagenome</name>
    <dbReference type="NCBI Taxonomy" id="652676"/>
    <lineage>
        <taxon>unclassified sequences</taxon>
        <taxon>metagenomes</taxon>
        <taxon>ecological metagenomes</taxon>
    </lineage>
</organism>
<reference evidence="1" key="1">
    <citation type="submission" date="2018-06" db="EMBL/GenBank/DDBJ databases">
        <authorList>
            <person name="Zhirakovskaya E."/>
        </authorList>
    </citation>
    <scope>NUCLEOTIDE SEQUENCE</scope>
</reference>
<protein>
    <submittedName>
        <fullName evidence="1">Uncharacterized protein</fullName>
    </submittedName>
</protein>
<dbReference type="EMBL" id="UOFM01000003">
    <property type="protein sequence ID" value="VAW71974.1"/>
    <property type="molecule type" value="Genomic_DNA"/>
</dbReference>
<sequence>MSIGDKKLDDILEILDPVALPPADYPPAIIVRDTPREDIVARITSNADRIRLELTDDHWEVMDFLFDFYTHCCETKDPGYVSSEVYWKYVNCLDDPGCKKKDETKACPYGQLSHEESLKAYPLYRILVKAFKEKGGKKYLYRLFPYGPLFTIHLLAQLPRLRNDVDPHFGTAY</sequence>
<dbReference type="AlphaFoldDB" id="A0A3B0YSY1"/>
<accession>A0A3B0YSY1</accession>
<dbReference type="Gene3D" id="1.10.10.370">
    <property type="entry name" value="DsrC-like protein, C-terminal domain"/>
    <property type="match status" value="1"/>
</dbReference>
<dbReference type="InterPro" id="IPR025526">
    <property type="entry name" value="DsrC-like_dom_sf"/>
</dbReference>
<dbReference type="InterPro" id="IPR042072">
    <property type="entry name" value="DsrC-like_C"/>
</dbReference>
<name>A0A3B0YSY1_9ZZZZ</name>
<gene>
    <name evidence="1" type="ORF">MNBD_GAMMA14-2059</name>
</gene>
<evidence type="ECO:0000313" key="1">
    <source>
        <dbReference type="EMBL" id="VAW71974.1"/>
    </source>
</evidence>